<evidence type="ECO:0000313" key="2">
    <source>
        <dbReference type="Proteomes" id="UP000003836"/>
    </source>
</evidence>
<dbReference type="Proteomes" id="UP000003836">
    <property type="component" value="Unassembled WGS sequence"/>
</dbReference>
<protein>
    <recommendedName>
        <fullName evidence="3">Transposase</fullName>
    </recommendedName>
</protein>
<keyword evidence="2" id="KW-1185">Reference proteome</keyword>
<evidence type="ECO:0000313" key="1">
    <source>
        <dbReference type="EMBL" id="EGU48495.1"/>
    </source>
</evidence>
<proteinExistence type="predicted"/>
<reference evidence="1 2" key="1">
    <citation type="journal article" date="2012" name="Int. J. Syst. Evol. Microbiol.">
        <title>Vibrio caribbeanicus sp. nov., isolated from the marine sponge Scleritoderma cyanea.</title>
        <authorList>
            <person name="Hoffmann M."/>
            <person name="Monday S.R."/>
            <person name="Allard M.W."/>
            <person name="Strain E.A."/>
            <person name="Whittaker P."/>
            <person name="Naum M."/>
            <person name="McCarthy P.J."/>
            <person name="Lopez J.V."/>
            <person name="Fischer M."/>
            <person name="Brown E.W."/>
        </authorList>
    </citation>
    <scope>NUCLEOTIDE SEQUENCE [LARGE SCALE GENOMIC DNA]</scope>
    <source>
        <strain evidence="1 2">ATCC 19109</strain>
    </source>
</reference>
<evidence type="ECO:0008006" key="3">
    <source>
        <dbReference type="Google" id="ProtNLM"/>
    </source>
</evidence>
<dbReference type="EMBL" id="AFWI01000197">
    <property type="protein sequence ID" value="EGU48495.1"/>
    <property type="molecule type" value="Genomic_DNA"/>
</dbReference>
<organism evidence="1 2">
    <name type="scientific">Vibrio tubiashii ATCC 19109</name>
    <dbReference type="NCBI Taxonomy" id="1051646"/>
    <lineage>
        <taxon>Bacteria</taxon>
        <taxon>Pseudomonadati</taxon>
        <taxon>Pseudomonadota</taxon>
        <taxon>Gammaproteobacteria</taxon>
        <taxon>Vibrionales</taxon>
        <taxon>Vibrionaceae</taxon>
        <taxon>Vibrio</taxon>
        <taxon>Vibrio oreintalis group</taxon>
    </lineage>
</organism>
<gene>
    <name evidence="1" type="ORF">VITU9109_23529</name>
</gene>
<accession>A0ABP2LF26</accession>
<sequence>MTFFRKKNEKKLLDSKMQKEQIITFVNNKSLPSYAYSGLREI</sequence>
<comment type="caution">
    <text evidence="1">The sequence shown here is derived from an EMBL/GenBank/DDBJ whole genome shotgun (WGS) entry which is preliminary data.</text>
</comment>
<name>A0ABP2LF26_9VIBR</name>